<reference evidence="8 9" key="1">
    <citation type="submission" date="2016-10" db="EMBL/GenBank/DDBJ databases">
        <authorList>
            <person name="de Groot N.N."/>
        </authorList>
    </citation>
    <scope>NUCLEOTIDE SEQUENCE [LARGE SCALE GENOMIC DNA]</scope>
    <source>
        <strain evidence="8 9">DSM 28129</strain>
    </source>
</reference>
<evidence type="ECO:0000256" key="3">
    <source>
        <dbReference type="ARBA" id="ARBA00022475"/>
    </source>
</evidence>
<proteinExistence type="inferred from homology"/>
<keyword evidence="5 7" id="KW-1133">Transmembrane helix</keyword>
<dbReference type="PANTHER" id="PTHR33452:SF10">
    <property type="entry name" value="OXIDOREDUCTASE MHQP-RELATED"/>
    <property type="match status" value="1"/>
</dbReference>
<dbReference type="EMBL" id="FNBG01000013">
    <property type="protein sequence ID" value="SDF59487.1"/>
    <property type="molecule type" value="Genomic_DNA"/>
</dbReference>
<keyword evidence="4 7" id="KW-0812">Transmembrane</keyword>
<dbReference type="STRING" id="670482.SAMN04488542_11364"/>
<feature type="transmembrane region" description="Helical" evidence="7">
    <location>
        <begin position="105"/>
        <end position="128"/>
    </location>
</feature>
<keyword evidence="6 7" id="KW-0472">Membrane</keyword>
<dbReference type="AlphaFoldDB" id="A0A1G7MCH3"/>
<comment type="subcellular location">
    <subcellularLocation>
        <location evidence="1">Cell membrane</location>
        <topology evidence="1">Multi-pass membrane protein</topology>
    </subcellularLocation>
</comment>
<dbReference type="RefSeq" id="WP_091230626.1">
    <property type="nucleotide sequence ID" value="NZ_FNBG01000013.1"/>
</dbReference>
<comment type="similarity">
    <text evidence="2">Belongs to the DoxX family.</text>
</comment>
<dbReference type="OrthoDB" id="346004at2"/>
<evidence type="ECO:0000256" key="5">
    <source>
        <dbReference type="ARBA" id="ARBA00022989"/>
    </source>
</evidence>
<dbReference type="Pfam" id="PF07681">
    <property type="entry name" value="DoxX"/>
    <property type="match status" value="1"/>
</dbReference>
<keyword evidence="9" id="KW-1185">Reference proteome</keyword>
<keyword evidence="3" id="KW-1003">Cell membrane</keyword>
<sequence>MTIALSLLIIRLVVGLSFVGHGAQKLFGWFGGYGVKGTGGWFESIGMKPGVAMAVMAGLSELVGGVLFASGLLTPVGAGLIVITMIIAIATVHGKNGYWSTANGYEFNLLIIAAAVSIAISGAGAYSLDALLF</sequence>
<evidence type="ECO:0000256" key="6">
    <source>
        <dbReference type="ARBA" id="ARBA00023136"/>
    </source>
</evidence>
<dbReference type="Proteomes" id="UP000198972">
    <property type="component" value="Unassembled WGS sequence"/>
</dbReference>
<accession>A0A1G7MCH3</accession>
<dbReference type="GO" id="GO:0005886">
    <property type="term" value="C:plasma membrane"/>
    <property type="evidence" value="ECO:0007669"/>
    <property type="project" value="UniProtKB-SubCell"/>
</dbReference>
<evidence type="ECO:0000313" key="9">
    <source>
        <dbReference type="Proteomes" id="UP000198972"/>
    </source>
</evidence>
<dbReference type="InterPro" id="IPR032808">
    <property type="entry name" value="DoxX"/>
</dbReference>
<evidence type="ECO:0000256" key="2">
    <source>
        <dbReference type="ARBA" id="ARBA00006679"/>
    </source>
</evidence>
<evidence type="ECO:0000256" key="4">
    <source>
        <dbReference type="ARBA" id="ARBA00022692"/>
    </source>
</evidence>
<name>A0A1G7MCH3_9BACL</name>
<dbReference type="PANTHER" id="PTHR33452">
    <property type="entry name" value="OXIDOREDUCTASE CATD-RELATED"/>
    <property type="match status" value="1"/>
</dbReference>
<evidence type="ECO:0000313" key="8">
    <source>
        <dbReference type="EMBL" id="SDF59487.1"/>
    </source>
</evidence>
<organism evidence="8 9">
    <name type="scientific">Fontibacillus panacisegetis</name>
    <dbReference type="NCBI Taxonomy" id="670482"/>
    <lineage>
        <taxon>Bacteria</taxon>
        <taxon>Bacillati</taxon>
        <taxon>Bacillota</taxon>
        <taxon>Bacilli</taxon>
        <taxon>Bacillales</taxon>
        <taxon>Paenibacillaceae</taxon>
        <taxon>Fontibacillus</taxon>
    </lineage>
</organism>
<protein>
    <submittedName>
        <fullName evidence="8">Putative oxidoreductase</fullName>
    </submittedName>
</protein>
<evidence type="ECO:0000256" key="1">
    <source>
        <dbReference type="ARBA" id="ARBA00004651"/>
    </source>
</evidence>
<feature type="transmembrane region" description="Helical" evidence="7">
    <location>
        <begin position="66"/>
        <end position="93"/>
    </location>
</feature>
<gene>
    <name evidence="8" type="ORF">SAMN04488542_11364</name>
</gene>
<evidence type="ECO:0000256" key="7">
    <source>
        <dbReference type="SAM" id="Phobius"/>
    </source>
</evidence>
<dbReference type="InterPro" id="IPR051907">
    <property type="entry name" value="DoxX-like_oxidoreductase"/>
</dbReference>